<feature type="transmembrane region" description="Helical" evidence="8">
    <location>
        <begin position="12"/>
        <end position="31"/>
    </location>
</feature>
<keyword evidence="2" id="KW-0813">Transport</keyword>
<feature type="transmembrane region" description="Helical" evidence="8">
    <location>
        <begin position="43"/>
        <end position="62"/>
    </location>
</feature>
<evidence type="ECO:0000256" key="6">
    <source>
        <dbReference type="ARBA" id="ARBA00023065"/>
    </source>
</evidence>
<proteinExistence type="predicted"/>
<feature type="transmembrane region" description="Helical" evidence="8">
    <location>
        <begin position="232"/>
        <end position="251"/>
    </location>
</feature>
<reference evidence="9" key="1">
    <citation type="submission" date="2020-10" db="EMBL/GenBank/DDBJ databases">
        <authorList>
            <person name="Gilroy R."/>
        </authorList>
    </citation>
    <scope>NUCLEOTIDE SEQUENCE</scope>
    <source>
        <strain evidence="9">CHK180-2868</strain>
    </source>
</reference>
<dbReference type="GO" id="GO:0008324">
    <property type="term" value="F:monoatomic cation transmembrane transporter activity"/>
    <property type="evidence" value="ECO:0007669"/>
    <property type="project" value="InterPro"/>
</dbReference>
<feature type="transmembrane region" description="Helical" evidence="8">
    <location>
        <begin position="74"/>
        <end position="98"/>
    </location>
</feature>
<comment type="subcellular location">
    <subcellularLocation>
        <location evidence="1">Cell membrane</location>
        <topology evidence="1">Multi-pass membrane protein</topology>
    </subcellularLocation>
</comment>
<comment type="caution">
    <text evidence="9">The sequence shown here is derived from an EMBL/GenBank/DDBJ whole genome shotgun (WGS) entry which is preliminary data.</text>
</comment>
<reference evidence="9" key="2">
    <citation type="journal article" date="2021" name="PeerJ">
        <title>Extensive microbial diversity within the chicken gut microbiome revealed by metagenomics and culture.</title>
        <authorList>
            <person name="Gilroy R."/>
            <person name="Ravi A."/>
            <person name="Getino M."/>
            <person name="Pursley I."/>
            <person name="Horton D.L."/>
            <person name="Alikhan N.F."/>
            <person name="Baker D."/>
            <person name="Gharbi K."/>
            <person name="Hall N."/>
            <person name="Watson M."/>
            <person name="Adriaenssens E.M."/>
            <person name="Foster-Nyarko E."/>
            <person name="Jarju S."/>
            <person name="Secka A."/>
            <person name="Antonio M."/>
            <person name="Oren A."/>
            <person name="Chaudhuri R.R."/>
            <person name="La Ragione R."/>
            <person name="Hildebrand F."/>
            <person name="Pallen M.J."/>
        </authorList>
    </citation>
    <scope>NUCLEOTIDE SEQUENCE</scope>
    <source>
        <strain evidence="9">CHK180-2868</strain>
    </source>
</reference>
<feature type="transmembrane region" description="Helical" evidence="8">
    <location>
        <begin position="404"/>
        <end position="424"/>
    </location>
</feature>
<dbReference type="InterPro" id="IPR003445">
    <property type="entry name" value="Cat_transpt"/>
</dbReference>
<sequence length="441" mass="47505">MGLLEKRLSSAQIIILGFAAVILLGSFLLMLPVSTQDGQGAVFSDALFTATSAVCVTGLVVQDTATYWTTFGQAVIITLIQIGGMGVVTVAVAVAVAAGKKISLKQRSTMQEAISAPKVGGIVRLTGFILKMTVLIEGIGACIMAPSFIREFGLLKGIWYSVFHSISAFCNAGFDLMGIREKYSSLTYFVEDPFINFAIMALIVIGGIGFMTWDDIKTNRWRLIRYRMQSKVILTTTALLIVIPAVYFFFFEFADAPLAERIWSSFFQSVTPRTAGFNTVDLTLISETGCMVMIALMLIGGSPGSTAGGMKTTTFAVMLSNMVSVFRKREHTHFFGRRISNSTLRDAATIFMMYVSLCLVGGCIISYLEKLPLLTCLYETASAIGTVGLTLGITPELSLVSQGILIALMYIGRVGGLTLIFAAVGGQNVSARLPEEKLTVG</sequence>
<keyword evidence="5 8" id="KW-1133">Transmembrane helix</keyword>
<dbReference type="Proteomes" id="UP000824250">
    <property type="component" value="Unassembled WGS sequence"/>
</dbReference>
<evidence type="ECO:0000256" key="7">
    <source>
        <dbReference type="ARBA" id="ARBA00023136"/>
    </source>
</evidence>
<evidence type="ECO:0000256" key="8">
    <source>
        <dbReference type="SAM" id="Phobius"/>
    </source>
</evidence>
<dbReference type="PANTHER" id="PTHR32024:SF1">
    <property type="entry name" value="KTR SYSTEM POTASSIUM UPTAKE PROTEIN B"/>
    <property type="match status" value="1"/>
</dbReference>
<evidence type="ECO:0000256" key="4">
    <source>
        <dbReference type="ARBA" id="ARBA00022692"/>
    </source>
</evidence>
<feature type="transmembrane region" description="Helical" evidence="8">
    <location>
        <begin position="194"/>
        <end position="211"/>
    </location>
</feature>
<keyword evidence="3" id="KW-1003">Cell membrane</keyword>
<dbReference type="PANTHER" id="PTHR32024">
    <property type="entry name" value="TRK SYSTEM POTASSIUM UPTAKE PROTEIN TRKG-RELATED"/>
    <property type="match status" value="1"/>
</dbReference>
<keyword evidence="4 8" id="KW-0812">Transmembrane</keyword>
<evidence type="ECO:0000313" key="10">
    <source>
        <dbReference type="Proteomes" id="UP000824250"/>
    </source>
</evidence>
<dbReference type="GO" id="GO:0005886">
    <property type="term" value="C:plasma membrane"/>
    <property type="evidence" value="ECO:0007669"/>
    <property type="project" value="UniProtKB-SubCell"/>
</dbReference>
<feature type="transmembrane region" description="Helical" evidence="8">
    <location>
        <begin position="347"/>
        <end position="368"/>
    </location>
</feature>
<evidence type="ECO:0000313" key="9">
    <source>
        <dbReference type="EMBL" id="HIR04798.1"/>
    </source>
</evidence>
<name>A0A9D1D4Y7_9FIRM</name>
<gene>
    <name evidence="9" type="ORF">IAB28_02355</name>
</gene>
<dbReference type="Pfam" id="PF02386">
    <property type="entry name" value="TrkH"/>
    <property type="match status" value="1"/>
</dbReference>
<evidence type="ECO:0000256" key="5">
    <source>
        <dbReference type="ARBA" id="ARBA00022989"/>
    </source>
</evidence>
<dbReference type="GO" id="GO:0030001">
    <property type="term" value="P:metal ion transport"/>
    <property type="evidence" value="ECO:0007669"/>
    <property type="project" value="UniProtKB-ARBA"/>
</dbReference>
<dbReference type="EMBL" id="DVGC01000009">
    <property type="protein sequence ID" value="HIR04798.1"/>
    <property type="molecule type" value="Genomic_DNA"/>
</dbReference>
<organism evidence="9 10">
    <name type="scientific">Candidatus Copromonas faecavium</name>
    <name type="common">nom. illeg.</name>
    <dbReference type="NCBI Taxonomy" id="2840740"/>
    <lineage>
        <taxon>Bacteria</taxon>
        <taxon>Bacillati</taxon>
        <taxon>Bacillota</taxon>
        <taxon>Clostridia</taxon>
        <taxon>Lachnospirales</taxon>
        <taxon>Lachnospiraceae</taxon>
        <taxon>Candidatus Copromonas (nom. illeg.)</taxon>
    </lineage>
</organism>
<feature type="transmembrane region" description="Helical" evidence="8">
    <location>
        <begin position="157"/>
        <end position="174"/>
    </location>
</feature>
<evidence type="ECO:0000256" key="2">
    <source>
        <dbReference type="ARBA" id="ARBA00022448"/>
    </source>
</evidence>
<evidence type="ECO:0000256" key="1">
    <source>
        <dbReference type="ARBA" id="ARBA00004651"/>
    </source>
</evidence>
<keyword evidence="6" id="KW-0406">Ion transport</keyword>
<protein>
    <submittedName>
        <fullName evidence="9">Trk family potassium uptake protein</fullName>
    </submittedName>
</protein>
<evidence type="ECO:0000256" key="3">
    <source>
        <dbReference type="ARBA" id="ARBA00022475"/>
    </source>
</evidence>
<accession>A0A9D1D4Y7</accession>
<dbReference type="AlphaFoldDB" id="A0A9D1D4Y7"/>
<keyword evidence="7 8" id="KW-0472">Membrane</keyword>